<dbReference type="RefSeq" id="WP_123891869.1">
    <property type="nucleotide sequence ID" value="NZ_FMAR01000019.1"/>
</dbReference>
<evidence type="ECO:0000256" key="1">
    <source>
        <dbReference type="SAM" id="Phobius"/>
    </source>
</evidence>
<evidence type="ECO:0000313" key="2">
    <source>
        <dbReference type="EMBL" id="SCC61971.1"/>
    </source>
</evidence>
<keyword evidence="1" id="KW-1133">Transmembrane helix</keyword>
<keyword evidence="1" id="KW-0472">Membrane</keyword>
<sequence length="229" mass="26610">MLQQADYLEIDRYLDGVMTDDELMAFEIKVKENETWRRALEKQQAKQLLHRHAFEKRMANRNKEPERRSDRLMPQLMISIAIGACILASLLFLSPWKKNIYLQFSSVEMALPDTASILQQQAAKAFNRRHFKEALQLLDKQLAQFPSDTLSLLYKGVSLMELDSLASARKLLQSVYAEEQATLRYEAAFYMALTYERQHNSPQAISWLVKVPQTAPNYGKAQQMLHELR</sequence>
<proteinExistence type="predicted"/>
<name>A0A1C4G2H8_9BACT</name>
<dbReference type="OrthoDB" id="1091348at2"/>
<dbReference type="AlphaFoldDB" id="A0A1C4G2H8"/>
<dbReference type="InterPro" id="IPR011990">
    <property type="entry name" value="TPR-like_helical_dom_sf"/>
</dbReference>
<keyword evidence="1" id="KW-0812">Transmembrane</keyword>
<dbReference type="EMBL" id="FMAR01000019">
    <property type="protein sequence ID" value="SCC61971.1"/>
    <property type="molecule type" value="Genomic_DNA"/>
</dbReference>
<keyword evidence="3" id="KW-1185">Reference proteome</keyword>
<organism evidence="2 3">
    <name type="scientific">Chitinophaga costaii</name>
    <dbReference type="NCBI Taxonomy" id="1335309"/>
    <lineage>
        <taxon>Bacteria</taxon>
        <taxon>Pseudomonadati</taxon>
        <taxon>Bacteroidota</taxon>
        <taxon>Chitinophagia</taxon>
        <taxon>Chitinophagales</taxon>
        <taxon>Chitinophagaceae</taxon>
        <taxon>Chitinophaga</taxon>
    </lineage>
</organism>
<accession>A0A1C4G2H8</accession>
<dbReference type="STRING" id="1335309.GA0116948_11958"/>
<evidence type="ECO:0000313" key="3">
    <source>
        <dbReference type="Proteomes" id="UP000242818"/>
    </source>
</evidence>
<protein>
    <submittedName>
        <fullName evidence="2">Uncharacterized protein</fullName>
    </submittedName>
</protein>
<dbReference type="SUPFAM" id="SSF48452">
    <property type="entry name" value="TPR-like"/>
    <property type="match status" value="1"/>
</dbReference>
<feature type="transmembrane region" description="Helical" evidence="1">
    <location>
        <begin position="76"/>
        <end position="96"/>
    </location>
</feature>
<dbReference type="Gene3D" id="1.25.40.10">
    <property type="entry name" value="Tetratricopeptide repeat domain"/>
    <property type="match status" value="1"/>
</dbReference>
<gene>
    <name evidence="2" type="ORF">GA0116948_11958</name>
</gene>
<dbReference type="Proteomes" id="UP000242818">
    <property type="component" value="Unassembled WGS sequence"/>
</dbReference>
<reference evidence="2 3" key="1">
    <citation type="submission" date="2016-08" db="EMBL/GenBank/DDBJ databases">
        <authorList>
            <person name="Seilhamer J.J."/>
        </authorList>
    </citation>
    <scope>NUCLEOTIDE SEQUENCE [LARGE SCALE GENOMIC DNA]</scope>
    <source>
        <strain evidence="2 3">A37T2</strain>
    </source>
</reference>